<feature type="non-terminal residue" evidence="2">
    <location>
        <position position="1"/>
    </location>
</feature>
<comment type="caution">
    <text evidence="2">The sequence shown here is derived from an EMBL/GenBank/DDBJ whole genome shotgun (WGS) entry which is preliminary data.</text>
</comment>
<name>A0A7J6KQ35_PERCH</name>
<organism evidence="2 3">
    <name type="scientific">Perkinsus chesapeaki</name>
    <name type="common">Clam parasite</name>
    <name type="synonym">Perkinsus andrewsi</name>
    <dbReference type="NCBI Taxonomy" id="330153"/>
    <lineage>
        <taxon>Eukaryota</taxon>
        <taxon>Sar</taxon>
        <taxon>Alveolata</taxon>
        <taxon>Perkinsozoa</taxon>
        <taxon>Perkinsea</taxon>
        <taxon>Perkinsida</taxon>
        <taxon>Perkinsidae</taxon>
        <taxon>Perkinsus</taxon>
    </lineage>
</organism>
<protein>
    <recommendedName>
        <fullName evidence="1">Reverse transcriptase domain-containing protein</fullName>
    </recommendedName>
</protein>
<dbReference type="EMBL" id="JAAPAO010001844">
    <property type="protein sequence ID" value="KAF4648719.1"/>
    <property type="molecule type" value="Genomic_DNA"/>
</dbReference>
<dbReference type="InterPro" id="IPR043502">
    <property type="entry name" value="DNA/RNA_pol_sf"/>
</dbReference>
<accession>A0A7J6KQ35</accession>
<dbReference type="PANTHER" id="PTHR47027:SF20">
    <property type="entry name" value="REVERSE TRANSCRIPTASE-LIKE PROTEIN WITH RNA-DIRECTED DNA POLYMERASE DOMAIN"/>
    <property type="match status" value="1"/>
</dbReference>
<dbReference type="CDD" id="cd01650">
    <property type="entry name" value="RT_nLTR_like"/>
    <property type="match status" value="1"/>
</dbReference>
<dbReference type="Proteomes" id="UP000591131">
    <property type="component" value="Unassembled WGS sequence"/>
</dbReference>
<proteinExistence type="predicted"/>
<evidence type="ECO:0000313" key="3">
    <source>
        <dbReference type="Proteomes" id="UP000591131"/>
    </source>
</evidence>
<sequence length="459" mass="50652">ALSSKRSKWKAFLCSKTPEALDLFREARGKVVVARTRKLNMLSGTLKDSSGEMKPGLGFTLNRKQHDSLSPWEFADHFKQLFALKECALPPLDPANLFLEREGGDDIYLTEVKESLNSIDNGKAPGANGVLTSALKAGGEHTFGILHQLCQQWSNNPTSIPAALVHSIIVPFYKKRDRKDAGNYGGINLLDHIGKVYAGVLGHRLKPLAESFFGEKQYGFLSAKRTIDAVDVLRRCQEACNFNGGRLSAVFLGLKAAFDKVPRTAIWRALRLAGCDEKLISAVESLHRNTVAQVKAGFLNFPTEMGTRRGCRVAPLLFIIFMEMVLRDANLEVGLSILCESKDSVESANLSCLLFADDIVLLADDDLALQRNLDRLSASLARFGMELSLPKTKCLILSEGLGDSNLRLKVHDSEVEEVDKFAYLGSLFPKGRNLVAPYRHRPTVALRSYSGVMWTVLPT</sequence>
<dbReference type="PROSITE" id="PS50878">
    <property type="entry name" value="RT_POL"/>
    <property type="match status" value="1"/>
</dbReference>
<dbReference type="AlphaFoldDB" id="A0A7J6KQ35"/>
<feature type="non-terminal residue" evidence="2">
    <location>
        <position position="459"/>
    </location>
</feature>
<gene>
    <name evidence="2" type="ORF">FOL47_002885</name>
</gene>
<evidence type="ECO:0000313" key="2">
    <source>
        <dbReference type="EMBL" id="KAF4648719.1"/>
    </source>
</evidence>
<feature type="domain" description="Reverse transcriptase" evidence="1">
    <location>
        <begin position="153"/>
        <end position="428"/>
    </location>
</feature>
<dbReference type="PANTHER" id="PTHR47027">
    <property type="entry name" value="REVERSE TRANSCRIPTASE DOMAIN-CONTAINING PROTEIN"/>
    <property type="match status" value="1"/>
</dbReference>
<dbReference type="Pfam" id="PF00078">
    <property type="entry name" value="RVT_1"/>
    <property type="match status" value="1"/>
</dbReference>
<dbReference type="OrthoDB" id="418748at2759"/>
<dbReference type="SUPFAM" id="SSF56672">
    <property type="entry name" value="DNA/RNA polymerases"/>
    <property type="match status" value="1"/>
</dbReference>
<keyword evidence="3" id="KW-1185">Reference proteome</keyword>
<evidence type="ECO:0000259" key="1">
    <source>
        <dbReference type="PROSITE" id="PS50878"/>
    </source>
</evidence>
<dbReference type="InterPro" id="IPR000477">
    <property type="entry name" value="RT_dom"/>
</dbReference>
<reference evidence="2 3" key="1">
    <citation type="submission" date="2020-04" db="EMBL/GenBank/DDBJ databases">
        <title>Perkinsus chesapeaki whole genome sequence.</title>
        <authorList>
            <person name="Bogema D.R."/>
        </authorList>
    </citation>
    <scope>NUCLEOTIDE SEQUENCE [LARGE SCALE GENOMIC DNA]</scope>
    <source>
        <strain evidence="2">ATCC PRA-425</strain>
    </source>
</reference>